<evidence type="ECO:0000313" key="2">
    <source>
        <dbReference type="Proteomes" id="UP000838756"/>
    </source>
</evidence>
<evidence type="ECO:0000313" key="1">
    <source>
        <dbReference type="EMBL" id="CAH2254867.1"/>
    </source>
</evidence>
<keyword evidence="2" id="KW-1185">Reference proteome</keyword>
<organism evidence="1 2">
    <name type="scientific">Pararge aegeria aegeria</name>
    <dbReference type="NCBI Taxonomy" id="348720"/>
    <lineage>
        <taxon>Eukaryota</taxon>
        <taxon>Metazoa</taxon>
        <taxon>Ecdysozoa</taxon>
        <taxon>Arthropoda</taxon>
        <taxon>Hexapoda</taxon>
        <taxon>Insecta</taxon>
        <taxon>Pterygota</taxon>
        <taxon>Neoptera</taxon>
        <taxon>Endopterygota</taxon>
        <taxon>Lepidoptera</taxon>
        <taxon>Glossata</taxon>
        <taxon>Ditrysia</taxon>
        <taxon>Papilionoidea</taxon>
        <taxon>Nymphalidae</taxon>
        <taxon>Satyrinae</taxon>
        <taxon>Satyrini</taxon>
        <taxon>Parargina</taxon>
        <taxon>Pararge</taxon>
    </lineage>
</organism>
<accession>A0A8S4SAM7</accession>
<dbReference type="AlphaFoldDB" id="A0A8S4SAM7"/>
<proteinExistence type="predicted"/>
<dbReference type="EMBL" id="CAKXAJ010026087">
    <property type="protein sequence ID" value="CAH2254867.1"/>
    <property type="molecule type" value="Genomic_DNA"/>
</dbReference>
<comment type="caution">
    <text evidence="1">The sequence shown here is derived from an EMBL/GenBank/DDBJ whole genome shotgun (WGS) entry which is preliminary data.</text>
</comment>
<name>A0A8S4SAM7_9NEOP</name>
<gene>
    <name evidence="1" type="primary">jg15399</name>
    <name evidence="1" type="ORF">PAEG_LOCUS22722</name>
</gene>
<protein>
    <submittedName>
        <fullName evidence="1">Jg15399 protein</fullName>
    </submittedName>
</protein>
<sequence length="82" mass="9297">MNLEIIKDLSHHPFDKNSHGFGVLIFDKVLPRNLEGLATKATRGKKRKKIVEKDGMGSDIERLGLFGKILKEKGERNILVKE</sequence>
<reference evidence="1" key="1">
    <citation type="submission" date="2022-03" db="EMBL/GenBank/DDBJ databases">
        <authorList>
            <person name="Lindestad O."/>
        </authorList>
    </citation>
    <scope>NUCLEOTIDE SEQUENCE</scope>
</reference>
<dbReference type="Proteomes" id="UP000838756">
    <property type="component" value="Unassembled WGS sequence"/>
</dbReference>